<keyword evidence="3" id="KW-0217">Developmental protein</keyword>
<feature type="compositionally biased region" description="Polar residues" evidence="9">
    <location>
        <begin position="383"/>
        <end position="405"/>
    </location>
</feature>
<feature type="region of interest" description="Disordered" evidence="9">
    <location>
        <begin position="715"/>
        <end position="748"/>
    </location>
</feature>
<reference evidence="11" key="1">
    <citation type="submission" date="2022-06" db="EMBL/GenBank/DDBJ databases">
        <authorList>
            <person name="Berger JAMES D."/>
            <person name="Berger JAMES D."/>
        </authorList>
    </citation>
    <scope>NUCLEOTIDE SEQUENCE [LARGE SCALE GENOMIC DNA]</scope>
</reference>
<dbReference type="PANTHER" id="PTHR45793">
    <property type="entry name" value="HOMEOBOX PROTEIN"/>
    <property type="match status" value="1"/>
</dbReference>
<dbReference type="SUPFAM" id="SSF46689">
    <property type="entry name" value="Homeodomain-like"/>
    <property type="match status" value="1"/>
</dbReference>
<keyword evidence="11" id="KW-1185">Reference proteome</keyword>
<feature type="compositionally biased region" description="Low complexity" evidence="9">
    <location>
        <begin position="518"/>
        <end position="529"/>
    </location>
</feature>
<comment type="subcellular location">
    <subcellularLocation>
        <location evidence="1 7 8">Nucleus</location>
    </subcellularLocation>
</comment>
<evidence type="ECO:0000256" key="2">
    <source>
        <dbReference type="ARBA" id="ARBA00005733"/>
    </source>
</evidence>
<reference evidence="12" key="2">
    <citation type="submission" date="2023-11" db="UniProtKB">
        <authorList>
            <consortium name="WormBaseParasite"/>
        </authorList>
    </citation>
    <scope>IDENTIFICATION</scope>
</reference>
<dbReference type="InterPro" id="IPR009057">
    <property type="entry name" value="Homeodomain-like_sf"/>
</dbReference>
<evidence type="ECO:0000256" key="3">
    <source>
        <dbReference type="ARBA" id="ARBA00022473"/>
    </source>
</evidence>
<feature type="compositionally biased region" description="Polar residues" evidence="9">
    <location>
        <begin position="716"/>
        <end position="727"/>
    </location>
</feature>
<feature type="compositionally biased region" description="Polar residues" evidence="9">
    <location>
        <begin position="812"/>
        <end position="825"/>
    </location>
</feature>
<protein>
    <recommendedName>
        <fullName evidence="10">Homeobox domain-containing protein</fullName>
    </recommendedName>
</protein>
<evidence type="ECO:0000256" key="5">
    <source>
        <dbReference type="ARBA" id="ARBA00023155"/>
    </source>
</evidence>
<feature type="region of interest" description="Disordered" evidence="9">
    <location>
        <begin position="518"/>
        <end position="568"/>
    </location>
</feature>
<evidence type="ECO:0000256" key="8">
    <source>
        <dbReference type="RuleBase" id="RU000682"/>
    </source>
</evidence>
<dbReference type="InterPro" id="IPR017970">
    <property type="entry name" value="Homeobox_CS"/>
</dbReference>
<feature type="DNA-binding region" description="Homeobox" evidence="7">
    <location>
        <begin position="595"/>
        <end position="654"/>
    </location>
</feature>
<dbReference type="GO" id="GO:0007399">
    <property type="term" value="P:nervous system development"/>
    <property type="evidence" value="ECO:0007669"/>
    <property type="project" value="UniProtKB-ARBA"/>
</dbReference>
<keyword evidence="5 7" id="KW-0371">Homeobox</keyword>
<feature type="compositionally biased region" description="Low complexity" evidence="9">
    <location>
        <begin position="1205"/>
        <end position="1224"/>
    </location>
</feature>
<evidence type="ECO:0000256" key="1">
    <source>
        <dbReference type="ARBA" id="ARBA00004123"/>
    </source>
</evidence>
<organism evidence="11 12">
    <name type="scientific">Trichobilharzia regenti</name>
    <name type="common">Nasal bird schistosome</name>
    <dbReference type="NCBI Taxonomy" id="157069"/>
    <lineage>
        <taxon>Eukaryota</taxon>
        <taxon>Metazoa</taxon>
        <taxon>Spiralia</taxon>
        <taxon>Lophotrochozoa</taxon>
        <taxon>Platyhelminthes</taxon>
        <taxon>Trematoda</taxon>
        <taxon>Digenea</taxon>
        <taxon>Strigeidida</taxon>
        <taxon>Schistosomatoidea</taxon>
        <taxon>Schistosomatidae</taxon>
        <taxon>Trichobilharzia</taxon>
    </lineage>
</organism>
<evidence type="ECO:0000259" key="10">
    <source>
        <dbReference type="PROSITE" id="PS50071"/>
    </source>
</evidence>
<dbReference type="GO" id="GO:0005634">
    <property type="term" value="C:nucleus"/>
    <property type="evidence" value="ECO:0007669"/>
    <property type="project" value="UniProtKB-SubCell"/>
</dbReference>
<feature type="domain" description="Homeobox" evidence="10">
    <location>
        <begin position="593"/>
        <end position="653"/>
    </location>
</feature>
<feature type="compositionally biased region" description="Low complexity" evidence="9">
    <location>
        <begin position="728"/>
        <end position="748"/>
    </location>
</feature>
<feature type="compositionally biased region" description="Polar residues" evidence="9">
    <location>
        <begin position="834"/>
        <end position="860"/>
    </location>
</feature>
<accession>A0AA85K9J5</accession>
<comment type="similarity">
    <text evidence="2">Belongs to the paired homeobox family.</text>
</comment>
<dbReference type="SMART" id="SM00389">
    <property type="entry name" value="HOX"/>
    <property type="match status" value="1"/>
</dbReference>
<feature type="compositionally biased region" description="Polar residues" evidence="9">
    <location>
        <begin position="332"/>
        <end position="349"/>
    </location>
</feature>
<sequence length="1401" mass="154947">MNMISQLQQQQQQVQLQHRHHSFENSVNKTGLTHFCLNLPPEITSTEDNLNGYTIHTDVNEQVELNINNEISTNLDNHAEFEDIRPRSCATIPSSNINTTYSGNIKSTEGNAAACNLNKNKIDPQINDYVKSISSSDSLALHSFHYTPNTTITTSDNSSIDFNQEICYNSKYPRFYNSLTKYNDHNHTRTSITTTTSDEKNEINTIEQTNNNNSMDFNEFQRNVKQLIDYGLNNHLRSEYNSTQLQSLSSQLSTSNSRIIKHPTKKNEGYEGDLNNEEQEVRAEDIRKDKEQNLNEEHMNLVSEGILDSLNFKLGKTIEKMDVLNHLQKLSSTSEMMKPSHNNNSSPMRPNSAYPFNNLPHPDCPSSSSSSSLSSSTSSSSSAAITTTANNTKDSSSDHTFPSNKNAKHDHHIHSQHLYPHHHHQMLSIDPSETGLPFDPITQQSLSAAASSFVKSLTGFNFNNSTTGFLFPNPPLASLSSSSTAIGPPIQQSQLPQPPILLNGMGCLSNTMHQLRSTSLNRNSSSSNNPYTLGHEISSSNLQSPSSADSLHSMSTDESPSSSGMKHTSLIATSGHYSGATVTTATTNSCPTPARRRHRTTFTQDQLQELESAFQKSHYPDIYCREELARMTKLNEARIQVWFQNRRAKYRKQEKQLVKQQQQQQQHHEHRHLQHVQYNQPFPNLRNTYNTVGQGSHFPPYAHSSIYNGSAIPGPTNLSGNSSHTLFDNSGNTDSSNNDDNRSNNSVNNDPGFAYSACMSLPNNLIDTSALGIPSGLTGNNAFMNYYGSNLPYMPRKVLTPGFNPTYPPYNPLQSHDNSNNSTCSGKRRHIFPLTNSPLSNNTELPSASINNNESLDQTGSSSSPPPPLSTVANFSSHPGSLLTDLPSGPLMQRAAAAAAAAAVAGICQARTTIPLSNNQFTFQTSNSNLISDIRGIKSNFPMCSSPGQLSSHTLSNIASPMKWNNSTHENNEQTEFDSSKILSNINSSLQTDSLSSEQNDYSTQNQNNYRLNFSSMPSYRHFKRQNICEELKQTESSLEPNINVVSGDPFVSEVCNRKSLQLPHHQHQIVTSNNAYEFSKQRGSDHIQLDTALPYNNTNNNNNTHFLIPSFSSEYANSINSSMITLTSDISTSTHTTVSSILSSMSSSADDIIHQGSTSNINTQSKISNLGNLTKMNTNYSHYCETVDGSKSNPIATISNQENSSTLSSVSSSSPSLSTSSSSNRLLAWNTPQSHFTRNQINNNGNISSMYHNTAETSYINTTNQASTANGQLEYEGSNTRCNATPSNNECDKSNAYNNRINEFMHLNESNPSSSPTTMPRFMPNTEVESSSISDETQSNLTTIPISSTNSIFSNHYSHLENSEDSEPSEWCRTTRDGFQGIHSNQHSNGIISSVLRYRM</sequence>
<dbReference type="WBParaSite" id="TREG1_68400.1">
    <property type="protein sequence ID" value="TREG1_68400.1"/>
    <property type="gene ID" value="TREG1_68400"/>
</dbReference>
<evidence type="ECO:0000313" key="12">
    <source>
        <dbReference type="WBParaSite" id="TREG1_68400.1"/>
    </source>
</evidence>
<dbReference type="Gene3D" id="1.10.10.60">
    <property type="entry name" value="Homeodomain-like"/>
    <property type="match status" value="1"/>
</dbReference>
<keyword evidence="6 7" id="KW-0539">Nucleus</keyword>
<dbReference type="GO" id="GO:0000978">
    <property type="term" value="F:RNA polymerase II cis-regulatory region sequence-specific DNA binding"/>
    <property type="evidence" value="ECO:0007669"/>
    <property type="project" value="TreeGrafter"/>
</dbReference>
<feature type="compositionally biased region" description="Polar residues" evidence="9">
    <location>
        <begin position="1195"/>
        <end position="1204"/>
    </location>
</feature>
<dbReference type="CDD" id="cd00086">
    <property type="entry name" value="homeodomain"/>
    <property type="match status" value="1"/>
</dbReference>
<feature type="compositionally biased region" description="Polar residues" evidence="9">
    <location>
        <begin position="537"/>
        <end position="568"/>
    </location>
</feature>
<dbReference type="Pfam" id="PF00046">
    <property type="entry name" value="Homeodomain"/>
    <property type="match status" value="1"/>
</dbReference>
<keyword evidence="4 7" id="KW-0238">DNA-binding</keyword>
<dbReference type="FunFam" id="1.10.10.60:FF:000138">
    <property type="entry name" value="Homeobox protein prophet of Pit-1"/>
    <property type="match status" value="1"/>
</dbReference>
<dbReference type="PROSITE" id="PS50071">
    <property type="entry name" value="HOMEOBOX_2"/>
    <property type="match status" value="1"/>
</dbReference>
<feature type="compositionally biased region" description="Low complexity" evidence="9">
    <location>
        <begin position="366"/>
        <end position="382"/>
    </location>
</feature>
<dbReference type="PROSITE" id="PS00027">
    <property type="entry name" value="HOMEOBOX_1"/>
    <property type="match status" value="1"/>
</dbReference>
<evidence type="ECO:0000256" key="7">
    <source>
        <dbReference type="PROSITE-ProRule" id="PRU00108"/>
    </source>
</evidence>
<dbReference type="InterPro" id="IPR001356">
    <property type="entry name" value="HD"/>
</dbReference>
<evidence type="ECO:0000256" key="9">
    <source>
        <dbReference type="SAM" id="MobiDB-lite"/>
    </source>
</evidence>
<dbReference type="Proteomes" id="UP000050795">
    <property type="component" value="Unassembled WGS sequence"/>
</dbReference>
<proteinExistence type="inferred from homology"/>
<dbReference type="GO" id="GO:0000981">
    <property type="term" value="F:DNA-binding transcription factor activity, RNA polymerase II-specific"/>
    <property type="evidence" value="ECO:0007669"/>
    <property type="project" value="InterPro"/>
</dbReference>
<feature type="region of interest" description="Disordered" evidence="9">
    <location>
        <begin position="332"/>
        <end position="435"/>
    </location>
</feature>
<evidence type="ECO:0000313" key="11">
    <source>
        <dbReference type="Proteomes" id="UP000050795"/>
    </source>
</evidence>
<dbReference type="PANTHER" id="PTHR45793:SF5">
    <property type="entry name" value="HOMEOTIC PROTEIN OCELLILESS"/>
    <property type="match status" value="1"/>
</dbReference>
<evidence type="ECO:0000256" key="6">
    <source>
        <dbReference type="ARBA" id="ARBA00023242"/>
    </source>
</evidence>
<feature type="region of interest" description="Disordered" evidence="9">
    <location>
        <begin position="1195"/>
        <end position="1225"/>
    </location>
</feature>
<evidence type="ECO:0000256" key="4">
    <source>
        <dbReference type="ARBA" id="ARBA00023125"/>
    </source>
</evidence>
<feature type="compositionally biased region" description="Basic residues" evidence="9">
    <location>
        <begin position="406"/>
        <end position="425"/>
    </location>
</feature>
<feature type="region of interest" description="Disordered" evidence="9">
    <location>
        <begin position="809"/>
        <end position="876"/>
    </location>
</feature>
<name>A0AA85K9J5_TRIRE</name>